<evidence type="ECO:0000256" key="7">
    <source>
        <dbReference type="RuleBase" id="RU367003"/>
    </source>
</evidence>
<keyword evidence="9" id="KW-1185">Reference proteome</keyword>
<reference evidence="8" key="1">
    <citation type="submission" date="2020-10" db="EMBL/GenBank/DDBJ databases">
        <title>Unveiling of a novel bifunctional photoreceptor, Dualchrome1, isolated from a cosmopolitan green alga.</title>
        <authorList>
            <person name="Suzuki S."/>
            <person name="Kawachi M."/>
        </authorList>
    </citation>
    <scope>NUCLEOTIDE SEQUENCE</scope>
    <source>
        <strain evidence="8">NIES 2893</strain>
    </source>
</reference>
<name>A0A830H6B3_9CHLO</name>
<gene>
    <name evidence="8" type="ORF">PPROV_000083800</name>
</gene>
<keyword evidence="5 7" id="KW-1133">Transmembrane helix</keyword>
<proteinExistence type="inferred from homology"/>
<keyword evidence="6 7" id="KW-0472">Membrane</keyword>
<dbReference type="PANTHER" id="PTHR33510">
    <property type="entry name" value="PROTEIN TIC 20-II, CHLOROPLASTIC"/>
    <property type="match status" value="1"/>
</dbReference>
<dbReference type="GO" id="GO:0009706">
    <property type="term" value="C:chloroplast inner membrane"/>
    <property type="evidence" value="ECO:0007669"/>
    <property type="project" value="UniProtKB-SubCell"/>
</dbReference>
<comment type="similarity">
    <text evidence="2 7">Belongs to the Tic20 family.</text>
</comment>
<comment type="caution">
    <text evidence="8">The sequence shown here is derived from an EMBL/GenBank/DDBJ whole genome shotgun (WGS) entry which is preliminary data.</text>
</comment>
<dbReference type="InterPro" id="IPR005691">
    <property type="entry name" value="Tic20"/>
</dbReference>
<feature type="transmembrane region" description="Helical" evidence="7">
    <location>
        <begin position="204"/>
        <end position="222"/>
    </location>
</feature>
<comment type="subcellular location">
    <subcellularLocation>
        <location evidence="1">Plastid</location>
        <location evidence="1">Chloroplast inner membrane</location>
        <topology evidence="1">Multi-pass membrane protein</topology>
    </subcellularLocation>
    <subcellularLocation>
        <location evidence="7">Plastid</location>
        <location evidence="7">Chloroplast membrane</location>
        <topology evidence="7">Multi-pass membrane protein</topology>
    </subcellularLocation>
</comment>
<accession>A0A830H6B3</accession>
<dbReference type="PANTHER" id="PTHR33510:SF9">
    <property type="entry name" value="HIT-TYPE ZINC FINGER FAMILY PROTEIN-RELATED"/>
    <property type="match status" value="1"/>
</dbReference>
<evidence type="ECO:0000256" key="1">
    <source>
        <dbReference type="ARBA" id="ARBA00004478"/>
    </source>
</evidence>
<evidence type="ECO:0000256" key="3">
    <source>
        <dbReference type="ARBA" id="ARBA00022692"/>
    </source>
</evidence>
<keyword evidence="7" id="KW-0934">Plastid</keyword>
<evidence type="ECO:0000256" key="2">
    <source>
        <dbReference type="ARBA" id="ARBA00009596"/>
    </source>
</evidence>
<dbReference type="Pfam" id="PF16166">
    <property type="entry name" value="TIC20"/>
    <property type="match status" value="1"/>
</dbReference>
<evidence type="ECO:0000256" key="6">
    <source>
        <dbReference type="ARBA" id="ARBA00023136"/>
    </source>
</evidence>
<dbReference type="OrthoDB" id="602284at2759"/>
<keyword evidence="7" id="KW-0150">Chloroplast</keyword>
<feature type="transmembrane region" description="Helical" evidence="7">
    <location>
        <begin position="129"/>
        <end position="152"/>
    </location>
</feature>
<sequence>MSVPRPGSLYSVRCASSSGVPHNATLRGQGAREDAAVLRAAALVGARAAAVRRVVSKAGFAAKRMDSTVTHAAAGAAGAGAADEGGRVPMDDDSFFVDRMNDPRNDAYVPLDNQKQKLGKIQPVERVTWYWRIAAFLTYLVPAMDSLDFVYYLLDQYRSLDMFFDVVFPLSILYQSNGFTPLIIFFALFIGVVRNFKVPHFVRYHTMQSILLDIVSMLGVIIKQYMPYELRITFLFNCIMNVFGVVVFGTIAYCMLACVLGKYADIPVISEGVYMQLINFGAANV</sequence>
<feature type="transmembrane region" description="Helical" evidence="7">
    <location>
        <begin position="234"/>
        <end position="260"/>
    </location>
</feature>
<dbReference type="EMBL" id="BNJQ01000002">
    <property type="protein sequence ID" value="GHP02082.1"/>
    <property type="molecule type" value="Genomic_DNA"/>
</dbReference>
<keyword evidence="4" id="KW-1001">Plastid inner membrane</keyword>
<evidence type="ECO:0000256" key="4">
    <source>
        <dbReference type="ARBA" id="ARBA00022780"/>
    </source>
</evidence>
<comment type="function">
    <text evidence="7">Involved in protein precursor import into chloroplasts.</text>
</comment>
<evidence type="ECO:0000313" key="8">
    <source>
        <dbReference type="EMBL" id="GHP02082.1"/>
    </source>
</evidence>
<feature type="transmembrane region" description="Helical" evidence="7">
    <location>
        <begin position="172"/>
        <end position="192"/>
    </location>
</feature>
<protein>
    <recommendedName>
        <fullName evidence="7">Protein TIC 20</fullName>
    </recommendedName>
</protein>
<organism evidence="8 9">
    <name type="scientific">Pycnococcus provasolii</name>
    <dbReference type="NCBI Taxonomy" id="41880"/>
    <lineage>
        <taxon>Eukaryota</taxon>
        <taxon>Viridiplantae</taxon>
        <taxon>Chlorophyta</taxon>
        <taxon>Pseudoscourfieldiophyceae</taxon>
        <taxon>Pseudoscourfieldiales</taxon>
        <taxon>Pycnococcaceae</taxon>
        <taxon>Pycnococcus</taxon>
    </lineage>
</organism>
<evidence type="ECO:0000313" key="9">
    <source>
        <dbReference type="Proteomes" id="UP000660262"/>
    </source>
</evidence>
<keyword evidence="3 7" id="KW-0812">Transmembrane</keyword>
<dbReference type="Proteomes" id="UP000660262">
    <property type="component" value="Unassembled WGS sequence"/>
</dbReference>
<dbReference type="AlphaFoldDB" id="A0A830H6B3"/>
<evidence type="ECO:0000256" key="5">
    <source>
        <dbReference type="ARBA" id="ARBA00022989"/>
    </source>
</evidence>